<dbReference type="FunFam" id="3.40.50.720:FF:000084">
    <property type="entry name" value="Short-chain dehydrogenase reductase"/>
    <property type="match status" value="1"/>
</dbReference>
<dbReference type="PRINTS" id="PR00081">
    <property type="entry name" value="GDHRDH"/>
</dbReference>
<protein>
    <submittedName>
        <fullName evidence="3">3-oxoacyl-[acyl-carrier-protein] reductase FabG</fullName>
        <ecNumber evidence="3">1.1.1.100</ecNumber>
    </submittedName>
</protein>
<dbReference type="PANTHER" id="PTHR42879:SF6">
    <property type="entry name" value="NADPH-DEPENDENT REDUCTASE BACG"/>
    <property type="match status" value="1"/>
</dbReference>
<dbReference type="KEGG" id="rtg:NCTC13098_04868"/>
<dbReference type="EMBL" id="LR131271">
    <property type="protein sequence ID" value="VDR28484.1"/>
    <property type="molecule type" value="Genomic_DNA"/>
</dbReference>
<evidence type="ECO:0000256" key="1">
    <source>
        <dbReference type="ARBA" id="ARBA00006484"/>
    </source>
</evidence>
<comment type="subunit">
    <text evidence="2">Homotetramer.</text>
</comment>
<evidence type="ECO:0000256" key="2">
    <source>
        <dbReference type="ARBA" id="ARBA00011881"/>
    </source>
</evidence>
<dbReference type="AlphaFoldDB" id="A0A3P8J2G9"/>
<dbReference type="Proteomes" id="UP000274346">
    <property type="component" value="Chromosome"/>
</dbReference>
<accession>A0A3P8J2G9</accession>
<gene>
    <name evidence="3" type="primary">fabG_14</name>
    <name evidence="3" type="ORF">NCTC13098_04868</name>
</gene>
<dbReference type="EC" id="1.1.1.100" evidence="3"/>
<dbReference type="GO" id="GO:0004316">
    <property type="term" value="F:3-oxoacyl-[acyl-carrier-protein] reductase (NADPH) activity"/>
    <property type="evidence" value="ECO:0007669"/>
    <property type="project" value="UniProtKB-EC"/>
</dbReference>
<dbReference type="InterPro" id="IPR050259">
    <property type="entry name" value="SDR"/>
</dbReference>
<sequence length="268" mass="27759">MDLMIGGKTALVCGAGSGLGRAIAQALAAEGVKVAVAGRSEEKLAETVALITQAGGDAHAWRLDLANPQTFDAALGEIRERFGAITILVNNSGGPAPSTASDVEPDIWQRQFSAMVSSLIQLTDKVLPDMRAAGWGRIITSTSSGVVAPIANLGVSNTLRMALMGWSKTLAAEVAASGITANVLVPGRIATERVGQLDAARAGRENVSVETVRSKSQQTIPVGRYGRPDEYGAAAAFLASQQASFITGSVLRVDGGMIPLFNVENVDE</sequence>
<proteinExistence type="inferred from homology"/>
<keyword evidence="3" id="KW-0560">Oxidoreductase</keyword>
<dbReference type="Gene3D" id="3.40.50.720">
    <property type="entry name" value="NAD(P)-binding Rossmann-like Domain"/>
    <property type="match status" value="1"/>
</dbReference>
<dbReference type="InterPro" id="IPR002347">
    <property type="entry name" value="SDR_fam"/>
</dbReference>
<evidence type="ECO:0000313" key="4">
    <source>
        <dbReference type="Proteomes" id="UP000274346"/>
    </source>
</evidence>
<dbReference type="CDD" id="cd05344">
    <property type="entry name" value="BKR_like_SDR_like"/>
    <property type="match status" value="1"/>
</dbReference>
<dbReference type="PANTHER" id="PTHR42879">
    <property type="entry name" value="3-OXOACYL-(ACYL-CARRIER-PROTEIN) REDUCTASE"/>
    <property type="match status" value="1"/>
</dbReference>
<name>A0A3P8J2G9_RAOTE</name>
<dbReference type="Pfam" id="PF13561">
    <property type="entry name" value="adh_short_C2"/>
    <property type="match status" value="1"/>
</dbReference>
<reference evidence="3 4" key="1">
    <citation type="submission" date="2018-12" db="EMBL/GenBank/DDBJ databases">
        <authorList>
            <consortium name="Pathogen Informatics"/>
        </authorList>
    </citation>
    <scope>NUCLEOTIDE SEQUENCE [LARGE SCALE GENOMIC DNA]</scope>
    <source>
        <strain evidence="3 4">NCTC13098</strain>
    </source>
</reference>
<evidence type="ECO:0000313" key="3">
    <source>
        <dbReference type="EMBL" id="VDR28484.1"/>
    </source>
</evidence>
<dbReference type="InterPro" id="IPR036291">
    <property type="entry name" value="NAD(P)-bd_dom_sf"/>
</dbReference>
<comment type="similarity">
    <text evidence="1">Belongs to the short-chain dehydrogenases/reductases (SDR) family.</text>
</comment>
<organism evidence="3 4">
    <name type="scientific">Raoultella terrigena</name>
    <name type="common">Klebsiella terrigena</name>
    <dbReference type="NCBI Taxonomy" id="577"/>
    <lineage>
        <taxon>Bacteria</taxon>
        <taxon>Pseudomonadati</taxon>
        <taxon>Pseudomonadota</taxon>
        <taxon>Gammaproteobacteria</taxon>
        <taxon>Enterobacterales</taxon>
        <taxon>Enterobacteriaceae</taxon>
        <taxon>Klebsiella/Raoultella group</taxon>
        <taxon>Raoultella</taxon>
    </lineage>
</organism>
<dbReference type="SUPFAM" id="SSF51735">
    <property type="entry name" value="NAD(P)-binding Rossmann-fold domains"/>
    <property type="match status" value="1"/>
</dbReference>